<comment type="caution">
    <text evidence="1">The sequence shown here is derived from an EMBL/GenBank/DDBJ whole genome shotgun (WGS) entry which is preliminary data.</text>
</comment>
<accession>A0AAV4UIY1</accession>
<organism evidence="1 2">
    <name type="scientific">Caerostris darwini</name>
    <dbReference type="NCBI Taxonomy" id="1538125"/>
    <lineage>
        <taxon>Eukaryota</taxon>
        <taxon>Metazoa</taxon>
        <taxon>Ecdysozoa</taxon>
        <taxon>Arthropoda</taxon>
        <taxon>Chelicerata</taxon>
        <taxon>Arachnida</taxon>
        <taxon>Araneae</taxon>
        <taxon>Araneomorphae</taxon>
        <taxon>Entelegynae</taxon>
        <taxon>Araneoidea</taxon>
        <taxon>Araneidae</taxon>
        <taxon>Caerostris</taxon>
    </lineage>
</organism>
<proteinExistence type="predicted"/>
<protein>
    <submittedName>
        <fullName evidence="1">Uncharacterized protein</fullName>
    </submittedName>
</protein>
<dbReference type="AlphaFoldDB" id="A0AAV4UIY1"/>
<gene>
    <name evidence="1" type="ORF">CDAR_171891</name>
</gene>
<name>A0AAV4UIY1_9ARAC</name>
<keyword evidence="2" id="KW-1185">Reference proteome</keyword>
<evidence type="ECO:0000313" key="2">
    <source>
        <dbReference type="Proteomes" id="UP001054837"/>
    </source>
</evidence>
<dbReference type="Proteomes" id="UP001054837">
    <property type="component" value="Unassembled WGS sequence"/>
</dbReference>
<sequence>MSLSIIRLPFDSPEKKKRMFRLDLHPNDVWKRTKMFADSSINLRTGFGRDEPTCCDGSPVTYGVRFRREFEEIKYLGISLSFKMVRFSLCCHFNSNVQDEMNAYKRRKTASNHIRYLMTLYSSAASIFV</sequence>
<reference evidence="1 2" key="1">
    <citation type="submission" date="2021-06" db="EMBL/GenBank/DDBJ databases">
        <title>Caerostris darwini draft genome.</title>
        <authorList>
            <person name="Kono N."/>
            <person name="Arakawa K."/>
        </authorList>
    </citation>
    <scope>NUCLEOTIDE SEQUENCE [LARGE SCALE GENOMIC DNA]</scope>
</reference>
<evidence type="ECO:0000313" key="1">
    <source>
        <dbReference type="EMBL" id="GIY57480.1"/>
    </source>
</evidence>
<dbReference type="EMBL" id="BPLQ01011340">
    <property type="protein sequence ID" value="GIY57480.1"/>
    <property type="molecule type" value="Genomic_DNA"/>
</dbReference>